<comment type="caution">
    <text evidence="1">The sequence shown here is derived from an EMBL/GenBank/DDBJ whole genome shotgun (WGS) entry which is preliminary data.</text>
</comment>
<dbReference type="Gene3D" id="1.10.1130.10">
    <property type="entry name" value="Flavocytochrome C3, Chain A"/>
    <property type="match status" value="1"/>
</dbReference>
<organism evidence="1 2">
    <name type="scientific">candidate division KSB3 bacterium</name>
    <dbReference type="NCBI Taxonomy" id="2044937"/>
    <lineage>
        <taxon>Bacteria</taxon>
        <taxon>candidate division KSB3</taxon>
    </lineage>
</organism>
<feature type="non-terminal residue" evidence="1">
    <location>
        <position position="222"/>
    </location>
</feature>
<accession>A0A9D5Q720</accession>
<reference evidence="1" key="1">
    <citation type="submission" date="2019-11" db="EMBL/GenBank/DDBJ databases">
        <title>Microbial mats filling the niche in hypersaline microbial mats.</title>
        <authorList>
            <person name="Wong H.L."/>
            <person name="Macleod F.I."/>
            <person name="White R.A. III"/>
            <person name="Burns B.P."/>
        </authorList>
    </citation>
    <scope>NUCLEOTIDE SEQUENCE</scope>
    <source>
        <strain evidence="1">Rbin_158</strain>
    </source>
</reference>
<dbReference type="InterPro" id="IPR036280">
    <property type="entry name" value="Multihaem_cyt_sf"/>
</dbReference>
<dbReference type="EMBL" id="WJJP01000585">
    <property type="protein sequence ID" value="MBD3326459.1"/>
    <property type="molecule type" value="Genomic_DNA"/>
</dbReference>
<evidence type="ECO:0000313" key="2">
    <source>
        <dbReference type="Proteomes" id="UP000649604"/>
    </source>
</evidence>
<sequence>MDMNKNMWRIAGCCVVGSLLLISYGLNGVSPYLNQADAQSTRELEMPFLEEWASSGHADHTAEAFSHWDQNVPQRIPEECAKCHSTPGYLDFLGVDGSPARHVDAPAPVGTTVECIACHNEVAMTMDSVVMPSGLEITGLGEEARCMQCHQGQASKFTVDAAIDKVNLPDPDTVSPDLEFVNIHYYAAVATKYGTMAKSGYEYYGKTYDTHFSHITDLDPCI</sequence>
<gene>
    <name evidence="1" type="ORF">GF339_17885</name>
</gene>
<dbReference type="SUPFAM" id="SSF48695">
    <property type="entry name" value="Multiheme cytochromes"/>
    <property type="match status" value="1"/>
</dbReference>
<evidence type="ECO:0000313" key="1">
    <source>
        <dbReference type="EMBL" id="MBD3326459.1"/>
    </source>
</evidence>
<dbReference type="AlphaFoldDB" id="A0A9D5Q720"/>
<name>A0A9D5Q720_9BACT</name>
<protein>
    <recommendedName>
        <fullName evidence="3">Cytochrome c-552/4 domain-containing protein</fullName>
    </recommendedName>
</protein>
<proteinExistence type="predicted"/>
<evidence type="ECO:0008006" key="3">
    <source>
        <dbReference type="Google" id="ProtNLM"/>
    </source>
</evidence>
<dbReference type="Proteomes" id="UP000649604">
    <property type="component" value="Unassembled WGS sequence"/>
</dbReference>